<dbReference type="SUPFAM" id="SSF46894">
    <property type="entry name" value="C-terminal effector domain of the bipartite response regulators"/>
    <property type="match status" value="1"/>
</dbReference>
<dbReference type="RefSeq" id="WP_207276061.1">
    <property type="nucleotide sequence ID" value="NZ_JAFMPK010000047.1"/>
</dbReference>
<dbReference type="InterPro" id="IPR016032">
    <property type="entry name" value="Sig_transdc_resp-reg_C-effctor"/>
</dbReference>
<dbReference type="InterPro" id="IPR036388">
    <property type="entry name" value="WH-like_DNA-bd_sf"/>
</dbReference>
<comment type="caution">
    <text evidence="2">The sequence shown here is derived from an EMBL/GenBank/DDBJ whole genome shotgun (WGS) entry which is preliminary data.</text>
</comment>
<gene>
    <name evidence="2" type="ORF">J0911_13890</name>
</gene>
<evidence type="ECO:0000313" key="2">
    <source>
        <dbReference type="EMBL" id="MBO0610120.1"/>
    </source>
</evidence>
<dbReference type="EMBL" id="JAFMPK010000047">
    <property type="protein sequence ID" value="MBO0610120.1"/>
    <property type="molecule type" value="Genomic_DNA"/>
</dbReference>
<reference evidence="3" key="1">
    <citation type="submission" date="2023-07" db="EMBL/GenBank/DDBJ databases">
        <title>Myceligenerans salitolerans sp. nov., a halotolerant actinomycete isolated from a salt lake in Xinjiang, China.</title>
        <authorList>
            <person name="Guan T."/>
        </authorList>
    </citation>
    <scope>NUCLEOTIDE SEQUENCE [LARGE SCALE GENOMIC DNA]</scope>
    <source>
        <strain evidence="3">XHU 5031</strain>
    </source>
</reference>
<name>A0ABS3IAR6_9MICO</name>
<dbReference type="InterPro" id="IPR000792">
    <property type="entry name" value="Tscrpt_reg_LuxR_C"/>
</dbReference>
<evidence type="ECO:0000259" key="1">
    <source>
        <dbReference type="SMART" id="SM00421"/>
    </source>
</evidence>
<feature type="domain" description="HTH luxR-type" evidence="1">
    <location>
        <begin position="169"/>
        <end position="223"/>
    </location>
</feature>
<dbReference type="Proteomes" id="UP000664617">
    <property type="component" value="Unassembled WGS sequence"/>
</dbReference>
<dbReference type="SMART" id="SM00421">
    <property type="entry name" value="HTH_LUXR"/>
    <property type="match status" value="1"/>
</dbReference>
<accession>A0ABS3IAR6</accession>
<protein>
    <submittedName>
        <fullName evidence="2">Response regulator transcription factor</fullName>
    </submittedName>
</protein>
<sequence length="229" mass="24908">MSSTARTSDGGVTVVRGEEEVFRRTAHLFANATTITCAANTLASWGWTHGPQGVATGSPGRPAVRPGRRDARVRKVYRSGMLLDPAWPHRMATVLEHPGVEVRVATEEVNETILLDERIAILAGDMRTGERTYSLITQPETVRGVSSLFEAAWRSATDLDVYDTGAAEIRLLAPQVLDLLGRGVKDETAARELGLSVRTYRRRVAELMAALGADSRFQAGVRARELGLV</sequence>
<organism evidence="2 3">
    <name type="scientific">Myceligenerans salitolerans</name>
    <dbReference type="NCBI Taxonomy" id="1230528"/>
    <lineage>
        <taxon>Bacteria</taxon>
        <taxon>Bacillati</taxon>
        <taxon>Actinomycetota</taxon>
        <taxon>Actinomycetes</taxon>
        <taxon>Micrococcales</taxon>
        <taxon>Promicromonosporaceae</taxon>
        <taxon>Myceligenerans</taxon>
    </lineage>
</organism>
<proteinExistence type="predicted"/>
<dbReference type="Gene3D" id="1.10.10.10">
    <property type="entry name" value="Winged helix-like DNA-binding domain superfamily/Winged helix DNA-binding domain"/>
    <property type="match status" value="1"/>
</dbReference>
<evidence type="ECO:0000313" key="3">
    <source>
        <dbReference type="Proteomes" id="UP000664617"/>
    </source>
</evidence>
<keyword evidence="3" id="KW-1185">Reference proteome</keyword>